<comment type="caution">
    <text evidence="2">The sequence shown here is derived from an EMBL/GenBank/DDBJ whole genome shotgun (WGS) entry which is preliminary data.</text>
</comment>
<evidence type="ECO:0000313" key="2">
    <source>
        <dbReference type="EMBL" id="OGF63374.1"/>
    </source>
</evidence>
<feature type="domain" description="Thioredoxin-like fold" evidence="1">
    <location>
        <begin position="9"/>
        <end position="78"/>
    </location>
</feature>
<proteinExistence type="predicted"/>
<protein>
    <recommendedName>
        <fullName evidence="1">Thioredoxin-like fold domain-containing protein</fullName>
    </recommendedName>
</protein>
<organism evidence="2 3">
    <name type="scientific">Candidatus Giovannonibacteria bacterium RIFCSPHIGHO2_01_FULL_45_23</name>
    <dbReference type="NCBI Taxonomy" id="1798325"/>
    <lineage>
        <taxon>Bacteria</taxon>
        <taxon>Candidatus Giovannoniibacteriota</taxon>
    </lineage>
</organism>
<sequence length="85" mass="9202">MILLQEINVRGCVDCKRFEKWWESAKAGFQNVTLEQIDATSPKGQEIVLKHSIMASPGIIVNGELFSAGGVNTGALTQKLKELGG</sequence>
<dbReference type="Gene3D" id="3.40.30.10">
    <property type="entry name" value="Glutaredoxin"/>
    <property type="match status" value="1"/>
</dbReference>
<name>A0A1F5VIZ7_9BACT</name>
<dbReference type="InterPro" id="IPR012336">
    <property type="entry name" value="Thioredoxin-like_fold"/>
</dbReference>
<reference evidence="2 3" key="1">
    <citation type="journal article" date="2016" name="Nat. Commun.">
        <title>Thousands of microbial genomes shed light on interconnected biogeochemical processes in an aquifer system.</title>
        <authorList>
            <person name="Anantharaman K."/>
            <person name="Brown C.T."/>
            <person name="Hug L.A."/>
            <person name="Sharon I."/>
            <person name="Castelle C.J."/>
            <person name="Probst A.J."/>
            <person name="Thomas B.C."/>
            <person name="Singh A."/>
            <person name="Wilkins M.J."/>
            <person name="Karaoz U."/>
            <person name="Brodie E.L."/>
            <person name="Williams K.H."/>
            <person name="Hubbard S.S."/>
            <person name="Banfield J.F."/>
        </authorList>
    </citation>
    <scope>NUCLEOTIDE SEQUENCE [LARGE SCALE GENOMIC DNA]</scope>
</reference>
<dbReference type="SUPFAM" id="SSF52833">
    <property type="entry name" value="Thioredoxin-like"/>
    <property type="match status" value="1"/>
</dbReference>
<evidence type="ECO:0000313" key="3">
    <source>
        <dbReference type="Proteomes" id="UP000179251"/>
    </source>
</evidence>
<gene>
    <name evidence="2" type="ORF">A2834_04090</name>
</gene>
<evidence type="ECO:0000259" key="1">
    <source>
        <dbReference type="Pfam" id="PF13192"/>
    </source>
</evidence>
<accession>A0A1F5VIZ7</accession>
<dbReference type="Proteomes" id="UP000179251">
    <property type="component" value="Unassembled WGS sequence"/>
</dbReference>
<dbReference type="AlphaFoldDB" id="A0A1F5VIZ7"/>
<dbReference type="STRING" id="1798325.A2834_04090"/>
<dbReference type="EMBL" id="MFHD01000003">
    <property type="protein sequence ID" value="OGF63374.1"/>
    <property type="molecule type" value="Genomic_DNA"/>
</dbReference>
<dbReference type="Pfam" id="PF13192">
    <property type="entry name" value="Thioredoxin_3"/>
    <property type="match status" value="1"/>
</dbReference>
<dbReference type="InterPro" id="IPR036249">
    <property type="entry name" value="Thioredoxin-like_sf"/>
</dbReference>